<protein>
    <submittedName>
        <fullName evidence="1">Uncharacterized protein</fullName>
    </submittedName>
</protein>
<dbReference type="Proteomes" id="UP000188836">
    <property type="component" value="Unassembled WGS sequence"/>
</dbReference>
<accession>A0A1W0BG03</accession>
<reference evidence="1 2" key="1">
    <citation type="journal article" date="2016" name="Antonie Van Leeuwenhoek">
        <title>Nocardia donostiensis sp. nov., isolated from human respiratory specimens.</title>
        <authorList>
            <person name="Ercibengoa M."/>
            <person name="Bell M."/>
            <person name="Marimon J.M."/>
            <person name="Humrighouse B."/>
            <person name="Klenk H.P."/>
            <person name="Potter G."/>
            <person name="Perez-Trallero E."/>
        </authorList>
    </citation>
    <scope>NUCLEOTIDE SEQUENCE [LARGE SCALE GENOMIC DNA]</scope>
    <source>
        <strain evidence="1 2">X1655</strain>
    </source>
</reference>
<gene>
    <name evidence="1" type="ORF">B0T46_14715</name>
</gene>
<evidence type="ECO:0000313" key="2">
    <source>
        <dbReference type="Proteomes" id="UP000188836"/>
    </source>
</evidence>
<evidence type="ECO:0000313" key="1">
    <source>
        <dbReference type="EMBL" id="ONM47897.1"/>
    </source>
</evidence>
<organism evidence="1 2">
    <name type="scientific">Nocardia donostiensis</name>
    <dbReference type="NCBI Taxonomy" id="1538463"/>
    <lineage>
        <taxon>Bacteria</taxon>
        <taxon>Bacillati</taxon>
        <taxon>Actinomycetota</taxon>
        <taxon>Actinomycetes</taxon>
        <taxon>Mycobacteriales</taxon>
        <taxon>Nocardiaceae</taxon>
        <taxon>Nocardia</taxon>
    </lineage>
</organism>
<dbReference type="OrthoDB" id="4556983at2"/>
<dbReference type="SUPFAM" id="SSF55729">
    <property type="entry name" value="Acyl-CoA N-acyltransferases (Nat)"/>
    <property type="match status" value="1"/>
</dbReference>
<dbReference type="InterPro" id="IPR016181">
    <property type="entry name" value="Acyl_CoA_acyltransferase"/>
</dbReference>
<keyword evidence="2" id="KW-1185">Reference proteome</keyword>
<proteinExistence type="predicted"/>
<dbReference type="EMBL" id="MUMY01000012">
    <property type="protein sequence ID" value="ONM47897.1"/>
    <property type="molecule type" value="Genomic_DNA"/>
</dbReference>
<dbReference type="RefSeq" id="WP_077117483.1">
    <property type="nucleotide sequence ID" value="NZ_LOKT01000003.1"/>
</dbReference>
<name>A0A1W0BG03_9NOCA</name>
<sequence>MPPLTDLLRAMPPNNARLLDQLSGLNQQYGPFRIKITDANYFTKSAAKGRPGFTYMGVVYDNEENVVGTFGRKIYEDRKGKIVAYNNSLLMTRTRTGFATAFNTAMENYYRRCGVHRVELHAVQDGSYVFARQGFEFDRDRQFLRDTVNSIKARVAEMQCHPADRQLLSDILERFNGRVKNYPSPQELADLTGHDPALGETLMKGVIWRGVKFL</sequence>
<dbReference type="AlphaFoldDB" id="A0A1W0BG03"/>
<comment type="caution">
    <text evidence="1">The sequence shown here is derived from an EMBL/GenBank/DDBJ whole genome shotgun (WGS) entry which is preliminary data.</text>
</comment>